<protein>
    <submittedName>
        <fullName evidence="1">DNA processing protein</fullName>
    </submittedName>
</protein>
<proteinExistence type="predicted"/>
<organism evidence="1 2">
    <name type="scientific">Roseovarius tolerans</name>
    <dbReference type="NCBI Taxonomy" id="74031"/>
    <lineage>
        <taxon>Bacteria</taxon>
        <taxon>Pseudomonadati</taxon>
        <taxon>Pseudomonadota</taxon>
        <taxon>Alphaproteobacteria</taxon>
        <taxon>Rhodobacterales</taxon>
        <taxon>Roseobacteraceae</taxon>
        <taxon>Roseovarius</taxon>
    </lineage>
</organism>
<dbReference type="EMBL" id="FOBO01000017">
    <property type="protein sequence ID" value="SEN42468.1"/>
    <property type="molecule type" value="Genomic_DNA"/>
</dbReference>
<dbReference type="Pfam" id="PF21102">
    <property type="entry name" value="DprA_N"/>
    <property type="match status" value="1"/>
</dbReference>
<dbReference type="AlphaFoldDB" id="A0A1H8GGN4"/>
<dbReference type="Proteomes" id="UP000182160">
    <property type="component" value="Unassembled WGS sequence"/>
</dbReference>
<sequence length="112" mass="11984">MPEDTHPSTHPQLPPTTEDDRVSWLRLLRSRRVGPATFHRLLSEHGSAHAALAALPEVARAAGVTDYTPCPARVAEAELRAGHAAGATMLTHADAKYPKPYAICTTPRPSSG</sequence>
<gene>
    <name evidence="1" type="ORF">SAMN04488077_11739</name>
</gene>
<name>A0A1H8GGN4_9RHOB</name>
<evidence type="ECO:0000313" key="2">
    <source>
        <dbReference type="Proteomes" id="UP000182160"/>
    </source>
</evidence>
<evidence type="ECO:0000313" key="1">
    <source>
        <dbReference type="EMBL" id="SEN42468.1"/>
    </source>
</evidence>
<dbReference type="Gene3D" id="3.40.50.450">
    <property type="match status" value="1"/>
</dbReference>
<accession>A0A1H8GGN4</accession>
<reference evidence="1 2" key="1">
    <citation type="submission" date="2016-10" db="EMBL/GenBank/DDBJ databases">
        <authorList>
            <person name="de Groot N.N."/>
        </authorList>
    </citation>
    <scope>NUCLEOTIDE SEQUENCE [LARGE SCALE GENOMIC DNA]</scope>
    <source>
        <strain evidence="1 2">DSM 11457</strain>
    </source>
</reference>